<feature type="transmembrane region" description="Helical" evidence="1">
    <location>
        <begin position="155"/>
        <end position="179"/>
    </location>
</feature>
<dbReference type="PATRIC" id="fig|989403.3.peg.1333"/>
<dbReference type="STRING" id="989403.SAMN05421798_107130"/>
<feature type="transmembrane region" description="Helical" evidence="1">
    <location>
        <begin position="83"/>
        <end position="110"/>
    </location>
</feature>
<keyword evidence="1" id="KW-0812">Transmembrane</keyword>
<name>A0A166A9N1_9HYPH</name>
<reference evidence="2 3" key="1">
    <citation type="journal article" date="2016" name="Front. Microbiol.">
        <title>Comparative Genomic Analysis Reveals a Diverse Repertoire of Genes Involved in Prokaryote-Eukaryote Interactions within the Pseudovibrio Genus.</title>
        <authorList>
            <person name="Romano S."/>
            <person name="Fernandez-Guerra A."/>
            <person name="Reen F.J."/>
            <person name="Glockner F.O."/>
            <person name="Crowley S.P."/>
            <person name="O'Sullivan O."/>
            <person name="Cotter P.D."/>
            <person name="Adams C."/>
            <person name="Dobson A.D."/>
            <person name="O'Gara F."/>
        </authorList>
    </citation>
    <scope>NUCLEOTIDE SEQUENCE [LARGE SCALE GENOMIC DNA]</scope>
    <source>
        <strain evidence="2 3">Ad2</strain>
    </source>
</reference>
<protein>
    <recommendedName>
        <fullName evidence="4">DoxX</fullName>
    </recommendedName>
</protein>
<feature type="transmembrane region" description="Helical" evidence="1">
    <location>
        <begin position="20"/>
        <end position="41"/>
    </location>
</feature>
<evidence type="ECO:0000256" key="1">
    <source>
        <dbReference type="SAM" id="Phobius"/>
    </source>
</evidence>
<gene>
    <name evidence="2" type="ORF">PsAD2_01247</name>
</gene>
<evidence type="ECO:0008006" key="4">
    <source>
        <dbReference type="Google" id="ProtNLM"/>
    </source>
</evidence>
<evidence type="ECO:0000313" key="3">
    <source>
        <dbReference type="Proteomes" id="UP000076577"/>
    </source>
</evidence>
<comment type="caution">
    <text evidence="2">The sequence shown here is derived from an EMBL/GenBank/DDBJ whole genome shotgun (WGS) entry which is preliminary data.</text>
</comment>
<feature type="transmembrane region" description="Helical" evidence="1">
    <location>
        <begin position="117"/>
        <end position="143"/>
    </location>
</feature>
<dbReference type="Proteomes" id="UP000076577">
    <property type="component" value="Unassembled WGS sequence"/>
</dbReference>
<dbReference type="EMBL" id="LMCB01000006">
    <property type="protein sequence ID" value="KZL20759.1"/>
    <property type="molecule type" value="Genomic_DNA"/>
</dbReference>
<dbReference type="AlphaFoldDB" id="A0A166A9N1"/>
<evidence type="ECO:0000313" key="2">
    <source>
        <dbReference type="EMBL" id="KZL20759.1"/>
    </source>
</evidence>
<proteinExistence type="predicted"/>
<keyword evidence="3" id="KW-1185">Reference proteome</keyword>
<sequence>MRMLVSLYQGVFGWLDRVTNGWFLGLAARFLFAGVLFMYFWNSALLKFGDGAFGFLFLSAGAYAQILPQITEAAGYDVSQIAFFPYGIIVLLGTWGEIIIPVLIVVGLFTRAASVGFIGFVIVMSIVDVVGHGVDLLTLGALFDRHPSALIFDQRALWIFLATVLVIRGPGVFSLDWALGKAFGIHHETGISDTKSKA</sequence>
<keyword evidence="1" id="KW-1133">Transmembrane helix</keyword>
<organism evidence="2 3">
    <name type="scientific">Pseudovibrio axinellae</name>
    <dbReference type="NCBI Taxonomy" id="989403"/>
    <lineage>
        <taxon>Bacteria</taxon>
        <taxon>Pseudomonadati</taxon>
        <taxon>Pseudomonadota</taxon>
        <taxon>Alphaproteobacteria</taxon>
        <taxon>Hyphomicrobiales</taxon>
        <taxon>Stappiaceae</taxon>
        <taxon>Pseudovibrio</taxon>
    </lineage>
</organism>
<accession>A0A166A9N1</accession>
<keyword evidence="1" id="KW-0472">Membrane</keyword>